<evidence type="ECO:0000313" key="3">
    <source>
        <dbReference type="Proteomes" id="UP000005737"/>
    </source>
</evidence>
<keyword evidence="1" id="KW-0472">Membrane</keyword>
<sequence>MNRTIKIAFIIDTVMASGLAASVFLPSISIVIALLASGLLFFIGLGFGVAALGKRDVPIALQILGLLGPFLAFLPLLLAMDVASRPAL</sequence>
<organism evidence="2 3">
    <name type="scientific">Leptonema illini DSM 21528</name>
    <dbReference type="NCBI Taxonomy" id="929563"/>
    <lineage>
        <taxon>Bacteria</taxon>
        <taxon>Pseudomonadati</taxon>
        <taxon>Spirochaetota</taxon>
        <taxon>Spirochaetia</taxon>
        <taxon>Leptospirales</taxon>
        <taxon>Leptospiraceae</taxon>
        <taxon>Leptonema</taxon>
    </lineage>
</organism>
<dbReference type="EMBL" id="JH597773">
    <property type="protein sequence ID" value="EHQ08203.1"/>
    <property type="molecule type" value="Genomic_DNA"/>
</dbReference>
<feature type="transmembrane region" description="Helical" evidence="1">
    <location>
        <begin position="7"/>
        <end position="25"/>
    </location>
</feature>
<feature type="transmembrane region" description="Helical" evidence="1">
    <location>
        <begin position="59"/>
        <end position="80"/>
    </location>
</feature>
<keyword evidence="1" id="KW-1133">Transmembrane helix</keyword>
<reference evidence="2 3" key="1">
    <citation type="submission" date="2011-10" db="EMBL/GenBank/DDBJ databases">
        <title>The Improved High-Quality Draft genome of Leptonema illini DSM 21528.</title>
        <authorList>
            <consortium name="US DOE Joint Genome Institute (JGI-PGF)"/>
            <person name="Lucas S."/>
            <person name="Copeland A."/>
            <person name="Lapidus A."/>
            <person name="Glavina del Rio T."/>
            <person name="Dalin E."/>
            <person name="Tice H."/>
            <person name="Bruce D."/>
            <person name="Goodwin L."/>
            <person name="Pitluck S."/>
            <person name="Peters L."/>
            <person name="Mikhailova N."/>
            <person name="Held B."/>
            <person name="Kyrpides N."/>
            <person name="Mavromatis K."/>
            <person name="Ivanova N."/>
            <person name="Markowitz V."/>
            <person name="Cheng J.-F."/>
            <person name="Hugenholtz P."/>
            <person name="Woyke T."/>
            <person name="Wu D."/>
            <person name="Gronow S."/>
            <person name="Wellnitz S."/>
            <person name="Brambilla E.-M."/>
            <person name="Klenk H.-P."/>
            <person name="Eisen J.A."/>
        </authorList>
    </citation>
    <scope>NUCLEOTIDE SEQUENCE [LARGE SCALE GENOMIC DNA]</scope>
    <source>
        <strain evidence="2 3">DSM 21528</strain>
    </source>
</reference>
<keyword evidence="3" id="KW-1185">Reference proteome</keyword>
<dbReference type="RefSeq" id="WP_002774651.1">
    <property type="nucleotide sequence ID" value="NZ_JH597773.1"/>
</dbReference>
<accession>H2CJP2</accession>
<dbReference type="AlphaFoldDB" id="H2CJP2"/>
<protein>
    <submittedName>
        <fullName evidence="2">Uncharacterized protein</fullName>
    </submittedName>
</protein>
<dbReference type="STRING" id="183.GCA_002009735_00796"/>
<gene>
    <name evidence="2" type="ORF">Lepil_3546</name>
</gene>
<proteinExistence type="predicted"/>
<evidence type="ECO:0000313" key="2">
    <source>
        <dbReference type="EMBL" id="EHQ08203.1"/>
    </source>
</evidence>
<name>H2CJP2_9LEPT</name>
<feature type="transmembrane region" description="Helical" evidence="1">
    <location>
        <begin position="31"/>
        <end position="52"/>
    </location>
</feature>
<dbReference type="HOGENOM" id="CLU_2465263_0_0_12"/>
<dbReference type="Proteomes" id="UP000005737">
    <property type="component" value="Unassembled WGS sequence"/>
</dbReference>
<keyword evidence="1" id="KW-0812">Transmembrane</keyword>
<evidence type="ECO:0000256" key="1">
    <source>
        <dbReference type="SAM" id="Phobius"/>
    </source>
</evidence>